<name>A0A1E5PFU4_9ACTN</name>
<keyword evidence="2" id="KW-1185">Reference proteome</keyword>
<accession>A0A1E5PFU4</accession>
<dbReference type="STRING" id="285458.BGM19_04865"/>
<dbReference type="Proteomes" id="UP000095759">
    <property type="component" value="Unassembled WGS sequence"/>
</dbReference>
<protein>
    <submittedName>
        <fullName evidence="1">Uncharacterized protein</fullName>
    </submittedName>
</protein>
<sequence length="79" mass="8762">MDRHELLAALSAAGVPDGYYRIEGVHEPAPTPPDFVYLARSRDERGAWETGVYERGAYEAVTRHASESEACAELLRLLT</sequence>
<evidence type="ECO:0000313" key="2">
    <source>
        <dbReference type="Proteomes" id="UP000095759"/>
    </source>
</evidence>
<dbReference type="RefSeq" id="WP_069775251.1">
    <property type="nucleotide sequence ID" value="NZ_MEHI01000001.1"/>
</dbReference>
<dbReference type="OrthoDB" id="5196941at2"/>
<reference evidence="1 2" key="1">
    <citation type="submission" date="2016-08" db="EMBL/GenBank/DDBJ databases">
        <title>Complete genome sequence of Streptomyces agglomeratus strain 6-3-2, a novel anti-MRSA actinomycete isolated from Wuli of Tebit, China.</title>
        <authorList>
            <person name="Chen X."/>
        </authorList>
    </citation>
    <scope>NUCLEOTIDE SEQUENCE [LARGE SCALE GENOMIC DNA]</scope>
    <source>
        <strain evidence="1 2">6-3-2</strain>
    </source>
</reference>
<organism evidence="1 2">
    <name type="scientific">Streptomyces agglomeratus</name>
    <dbReference type="NCBI Taxonomy" id="285458"/>
    <lineage>
        <taxon>Bacteria</taxon>
        <taxon>Bacillati</taxon>
        <taxon>Actinomycetota</taxon>
        <taxon>Actinomycetes</taxon>
        <taxon>Kitasatosporales</taxon>
        <taxon>Streptomycetaceae</taxon>
        <taxon>Streptomyces</taxon>
    </lineage>
</organism>
<dbReference type="AlphaFoldDB" id="A0A1E5PFU4"/>
<comment type="caution">
    <text evidence="1">The sequence shown here is derived from an EMBL/GenBank/DDBJ whole genome shotgun (WGS) entry which is preliminary data.</text>
</comment>
<evidence type="ECO:0000313" key="1">
    <source>
        <dbReference type="EMBL" id="OEJ28402.1"/>
    </source>
</evidence>
<gene>
    <name evidence="1" type="ORF">AS594_31880</name>
</gene>
<dbReference type="EMBL" id="MEHJ01000001">
    <property type="protein sequence ID" value="OEJ28402.1"/>
    <property type="molecule type" value="Genomic_DNA"/>
</dbReference>
<proteinExistence type="predicted"/>